<dbReference type="Proteomes" id="UP000193144">
    <property type="component" value="Unassembled WGS sequence"/>
</dbReference>
<evidence type="ECO:0000313" key="3">
    <source>
        <dbReference type="EMBL" id="ORY13594.1"/>
    </source>
</evidence>
<dbReference type="EMBL" id="MCFA01000040">
    <property type="protein sequence ID" value="ORY13594.1"/>
    <property type="molecule type" value="Genomic_DNA"/>
</dbReference>
<comment type="caution">
    <text evidence="3">The sequence shown here is derived from an EMBL/GenBank/DDBJ whole genome shotgun (WGS) entry which is preliminary data.</text>
</comment>
<evidence type="ECO:0000259" key="2">
    <source>
        <dbReference type="SMART" id="SM00849"/>
    </source>
</evidence>
<gene>
    <name evidence="3" type="ORF">BCR34DRAFT_648625</name>
</gene>
<reference evidence="3 4" key="1">
    <citation type="submission" date="2016-07" db="EMBL/GenBank/DDBJ databases">
        <title>Pervasive Adenine N6-methylation of Active Genes in Fungi.</title>
        <authorList>
            <consortium name="DOE Joint Genome Institute"/>
            <person name="Mondo S.J."/>
            <person name="Dannebaum R.O."/>
            <person name="Kuo R.C."/>
            <person name="Labutti K."/>
            <person name="Haridas S."/>
            <person name="Kuo A."/>
            <person name="Salamov A."/>
            <person name="Ahrendt S.R."/>
            <person name="Lipzen A."/>
            <person name="Sullivan W."/>
            <person name="Andreopoulos W.B."/>
            <person name="Clum A."/>
            <person name="Lindquist E."/>
            <person name="Daum C."/>
            <person name="Ramamoorthy G.K."/>
            <person name="Gryganskyi A."/>
            <person name="Culley D."/>
            <person name="Magnuson J.K."/>
            <person name="James T.Y."/>
            <person name="O'Malley M.A."/>
            <person name="Stajich J.E."/>
            <person name="Spatafora J.W."/>
            <person name="Visel A."/>
            <person name="Grigoriev I.V."/>
        </authorList>
    </citation>
    <scope>NUCLEOTIDE SEQUENCE [LARGE SCALE GENOMIC DNA]</scope>
    <source>
        <strain evidence="3 4">CBS 115471</strain>
    </source>
</reference>
<dbReference type="OrthoDB" id="449487at2759"/>
<dbReference type="Gene3D" id="3.60.15.10">
    <property type="entry name" value="Ribonuclease Z/Hydroxyacylglutathione hydrolase-like"/>
    <property type="match status" value="1"/>
</dbReference>
<name>A0A1Y1ZTN0_9PLEO</name>
<dbReference type="SUPFAM" id="SSF56281">
    <property type="entry name" value="Metallo-hydrolase/oxidoreductase"/>
    <property type="match status" value="1"/>
</dbReference>
<sequence>MATLRVALTSRAQATQGIIHNSYKIAKVTGPALSASGTRFLHQQLTETPAIHPEFEPATQTWQYIVADPPTKTAVIVDPVLDYNPTIQLITTSTADALLTLISQHSYKIAYILETHAHADHLTASSYLQKRLGEIQGERPPIGIGKRVDKVQELFGKRYGIDVKEYTGVFDKLFEDDEEFDVGGLKGKVMHLPGHTPDHLGYKIGDNVFCGDSVFHADIGTARCDFPGGSANMLWNSAKRLLALPDKTKIWTGHDYPPEGRSEPVPYLTVADHKAQNKHLREGVTEEDFVKMRMERDESLGAPRLLHQSLQLNIRGGRLPTPTEAGQRLLHLPLKMNGLEW</sequence>
<evidence type="ECO:0000256" key="1">
    <source>
        <dbReference type="ARBA" id="ARBA00022723"/>
    </source>
</evidence>
<dbReference type="InterPro" id="IPR036866">
    <property type="entry name" value="RibonucZ/Hydroxyglut_hydro"/>
</dbReference>
<dbReference type="GO" id="GO:0070813">
    <property type="term" value="P:hydrogen sulfide metabolic process"/>
    <property type="evidence" value="ECO:0007669"/>
    <property type="project" value="TreeGrafter"/>
</dbReference>
<accession>A0A1Y1ZTN0</accession>
<dbReference type="GO" id="GO:0046872">
    <property type="term" value="F:metal ion binding"/>
    <property type="evidence" value="ECO:0007669"/>
    <property type="project" value="UniProtKB-KW"/>
</dbReference>
<dbReference type="STRING" id="1231657.A0A1Y1ZTN0"/>
<dbReference type="PANTHER" id="PTHR43084">
    <property type="entry name" value="PERSULFIDE DIOXYGENASE ETHE1"/>
    <property type="match status" value="1"/>
</dbReference>
<dbReference type="AlphaFoldDB" id="A0A1Y1ZTN0"/>
<dbReference type="CDD" id="cd07724">
    <property type="entry name" value="POD-like_MBL-fold"/>
    <property type="match status" value="1"/>
</dbReference>
<dbReference type="SMART" id="SM00849">
    <property type="entry name" value="Lactamase_B"/>
    <property type="match status" value="1"/>
</dbReference>
<dbReference type="InterPro" id="IPR051682">
    <property type="entry name" value="Mito_Persulfide_Diox"/>
</dbReference>
<keyword evidence="4" id="KW-1185">Reference proteome</keyword>
<evidence type="ECO:0000313" key="4">
    <source>
        <dbReference type="Proteomes" id="UP000193144"/>
    </source>
</evidence>
<dbReference type="Pfam" id="PF00753">
    <property type="entry name" value="Lactamase_B"/>
    <property type="match status" value="1"/>
</dbReference>
<keyword evidence="1" id="KW-0479">Metal-binding</keyword>
<dbReference type="InterPro" id="IPR001279">
    <property type="entry name" value="Metallo-B-lactamas"/>
</dbReference>
<protein>
    <submittedName>
        <fullName evidence="3">Putative metallo-beta-lactamase domain protein</fullName>
    </submittedName>
</protein>
<dbReference type="GO" id="GO:0050313">
    <property type="term" value="F:sulfur dioxygenase activity"/>
    <property type="evidence" value="ECO:0007669"/>
    <property type="project" value="InterPro"/>
</dbReference>
<dbReference type="FunFam" id="3.60.15.10:FF:000033">
    <property type="entry name" value="MBL fold metallo-hydrolase"/>
    <property type="match status" value="1"/>
</dbReference>
<dbReference type="PANTHER" id="PTHR43084:SF1">
    <property type="entry name" value="PERSULFIDE DIOXYGENASE ETHE1, MITOCHONDRIAL"/>
    <property type="match status" value="1"/>
</dbReference>
<organism evidence="3 4">
    <name type="scientific">Clohesyomyces aquaticus</name>
    <dbReference type="NCBI Taxonomy" id="1231657"/>
    <lineage>
        <taxon>Eukaryota</taxon>
        <taxon>Fungi</taxon>
        <taxon>Dikarya</taxon>
        <taxon>Ascomycota</taxon>
        <taxon>Pezizomycotina</taxon>
        <taxon>Dothideomycetes</taxon>
        <taxon>Pleosporomycetidae</taxon>
        <taxon>Pleosporales</taxon>
        <taxon>Lindgomycetaceae</taxon>
        <taxon>Clohesyomyces</taxon>
    </lineage>
</organism>
<feature type="domain" description="Metallo-beta-lactamase" evidence="2">
    <location>
        <begin position="60"/>
        <end position="254"/>
    </location>
</feature>
<dbReference type="GO" id="GO:0006749">
    <property type="term" value="P:glutathione metabolic process"/>
    <property type="evidence" value="ECO:0007669"/>
    <property type="project" value="InterPro"/>
</dbReference>
<proteinExistence type="predicted"/>
<dbReference type="InterPro" id="IPR044528">
    <property type="entry name" value="POD-like_MBL-fold"/>
</dbReference>